<reference evidence="2" key="1">
    <citation type="submission" date="2016-05" db="EMBL/GenBank/DDBJ databases">
        <title>Comparative genomics of biotechnologically important yeasts.</title>
        <authorList>
            <consortium name="DOE Joint Genome Institute"/>
            <person name="Riley R."/>
            <person name="Haridas S."/>
            <person name="Wolfe K.H."/>
            <person name="Lopes M.R."/>
            <person name="Hittinger C.T."/>
            <person name="Goker M."/>
            <person name="Salamov A."/>
            <person name="Wisecaver J."/>
            <person name="Long T.M."/>
            <person name="Aerts A.L."/>
            <person name="Barry K."/>
            <person name="Choi C."/>
            <person name="Clum A."/>
            <person name="Coughlan A.Y."/>
            <person name="Deshpande S."/>
            <person name="Douglass A.P."/>
            <person name="Hanson S.J."/>
            <person name="Klenk H.-P."/>
            <person name="Labutti K."/>
            <person name="Lapidus A."/>
            <person name="Lindquist E."/>
            <person name="Lipzen A."/>
            <person name="Meier-Kolthoff J.P."/>
            <person name="Ohm R.A."/>
            <person name="Otillar R.P."/>
            <person name="Pangilinan J."/>
            <person name="Peng Y."/>
            <person name="Rokas A."/>
            <person name="Rosa C.A."/>
            <person name="Scheuner C."/>
            <person name="Sibirny A.A."/>
            <person name="Slot J.C."/>
            <person name="Stielow J.B."/>
            <person name="Sun H."/>
            <person name="Kurtzman C.P."/>
            <person name="Blackwell M."/>
            <person name="Grigoriev I.V."/>
            <person name="Jeffries T.W."/>
        </authorList>
    </citation>
    <scope>NUCLEOTIDE SEQUENCE [LARGE SCALE GENOMIC DNA]</scope>
    <source>
        <strain evidence="2">NRRL Y-1933</strain>
    </source>
</reference>
<accession>A0A1E4RMZ9</accession>
<dbReference type="AlphaFoldDB" id="A0A1E4RMZ9"/>
<gene>
    <name evidence="1" type="ORF">HYPBUDRAFT_147196</name>
</gene>
<evidence type="ECO:0008006" key="3">
    <source>
        <dbReference type="Google" id="ProtNLM"/>
    </source>
</evidence>
<dbReference type="GeneID" id="30994576"/>
<dbReference type="OrthoDB" id="185373at2759"/>
<dbReference type="RefSeq" id="XP_020077714.1">
    <property type="nucleotide sequence ID" value="XM_020220026.1"/>
</dbReference>
<dbReference type="EMBL" id="KV454539">
    <property type="protein sequence ID" value="ODV68647.1"/>
    <property type="molecule type" value="Genomic_DNA"/>
</dbReference>
<evidence type="ECO:0000313" key="1">
    <source>
        <dbReference type="EMBL" id="ODV68647.1"/>
    </source>
</evidence>
<evidence type="ECO:0000313" key="2">
    <source>
        <dbReference type="Proteomes" id="UP000095085"/>
    </source>
</evidence>
<protein>
    <recommendedName>
        <fullName evidence="3">Mitochondrial group I intron splicing factor CCM1</fullName>
    </recommendedName>
</protein>
<keyword evidence="2" id="KW-1185">Reference proteome</keyword>
<organism evidence="1 2">
    <name type="scientific">Hyphopichia burtonii NRRL Y-1933</name>
    <dbReference type="NCBI Taxonomy" id="984485"/>
    <lineage>
        <taxon>Eukaryota</taxon>
        <taxon>Fungi</taxon>
        <taxon>Dikarya</taxon>
        <taxon>Ascomycota</taxon>
        <taxon>Saccharomycotina</taxon>
        <taxon>Pichiomycetes</taxon>
        <taxon>Debaryomycetaceae</taxon>
        <taxon>Hyphopichia</taxon>
    </lineage>
</organism>
<name>A0A1E4RMZ9_9ASCO</name>
<dbReference type="STRING" id="984485.A0A1E4RMZ9"/>
<dbReference type="Proteomes" id="UP000095085">
    <property type="component" value="Unassembled WGS sequence"/>
</dbReference>
<proteinExistence type="predicted"/>
<sequence>MLSIKDSITRLSKAVRQIESITPVKRSDKSSTEFKKVDGSKEKTVRYKSDRSIPVTDLRRFKPLAREYNQGMFKEFLEPLNIPTLKSLQKERNRYPVEKARDNWKRKNNSVYEFQLFLENQAKFKKMVELLVELTPEELKSPENTTNHIVLKRLLTKNKEEVLNSRIEGIPEFYFGEIPPIPKPLTAESFERYIYFLTHLKILYKNSSSFKTGIIPHILLHTHKLSNEEYKPYRSANTFNYLIKYFGYDKHQSRFARELSLAMKIDGHSLNVESINNLIRLVKKQSNIRSLESSYSRICKYLKIAKLLRLQVNLTTWNRVYDCIDNTMLKEAFIQRIIQSNIPINENLSYRIVDDYMKILGGDNLPQVINFIEQDLKIKDWGQNSVLLNKVLYYSIVNCKLKLEFREIWEKLIINPRTKIDKDSMSKILLGMKQNEYFNNDKITFMLTIYCKLQNNSKFNKLDTSPYVFRHIITEICRIAGPYELDKLGKVIRILVHEEATKELGLPIEVTKYIKENVPPRRGELSKIDEFNFKKFIPEEVCENFKIMKRLIGLRLNSFEGNFIYYQWIKLRLDQNNGIIKYLSDSLTEKEIQEWQILKNQLVQINFDQVSKFKEQIGEVINETISIPRGIGTKYEKIQFAKLNKSELRDKLYQINQGPKEYFELQMKERGIIY</sequence>